<comment type="catalytic activity">
    <reaction evidence="1">
        <text>AMP + diphosphate = 5-phospho-alpha-D-ribose 1-diphosphate + adenine</text>
        <dbReference type="Rhea" id="RHEA:16609"/>
        <dbReference type="ChEBI" id="CHEBI:16708"/>
        <dbReference type="ChEBI" id="CHEBI:33019"/>
        <dbReference type="ChEBI" id="CHEBI:58017"/>
        <dbReference type="ChEBI" id="CHEBI:456215"/>
        <dbReference type="EC" id="2.4.2.7"/>
    </reaction>
</comment>
<evidence type="ECO:0000256" key="3">
    <source>
        <dbReference type="ARBA" id="ARBA00004659"/>
    </source>
</evidence>
<dbReference type="GO" id="GO:0003999">
    <property type="term" value="F:adenine phosphoribosyltransferase activity"/>
    <property type="evidence" value="ECO:0007669"/>
    <property type="project" value="UniProtKB-EC"/>
</dbReference>
<feature type="domain" description="Phosphoribosyltransferase" evidence="10">
    <location>
        <begin position="43"/>
        <end position="163"/>
    </location>
</feature>
<evidence type="ECO:0000256" key="8">
    <source>
        <dbReference type="ARBA" id="ARBA00022679"/>
    </source>
</evidence>
<evidence type="ECO:0000256" key="2">
    <source>
        <dbReference type="ARBA" id="ARBA00004496"/>
    </source>
</evidence>
<keyword evidence="9" id="KW-0660">Purine salvage</keyword>
<comment type="pathway">
    <text evidence="3">Purine metabolism; AMP biosynthesis via salvage pathway; AMP from adenine: step 1/1.</text>
</comment>
<evidence type="ECO:0000256" key="1">
    <source>
        <dbReference type="ARBA" id="ARBA00000868"/>
    </source>
</evidence>
<dbReference type="GO" id="GO:0006168">
    <property type="term" value="P:adenine salvage"/>
    <property type="evidence" value="ECO:0007669"/>
    <property type="project" value="TreeGrafter"/>
</dbReference>
<dbReference type="CDD" id="cd06223">
    <property type="entry name" value="PRTases_typeI"/>
    <property type="match status" value="1"/>
</dbReference>
<accession>A0A1E2VAK4</accession>
<dbReference type="GO" id="GO:0044209">
    <property type="term" value="P:AMP salvage"/>
    <property type="evidence" value="ECO:0007669"/>
    <property type="project" value="TreeGrafter"/>
</dbReference>
<evidence type="ECO:0000256" key="7">
    <source>
        <dbReference type="ARBA" id="ARBA00022676"/>
    </source>
</evidence>
<keyword evidence="6" id="KW-0963">Cytoplasm</keyword>
<dbReference type="InterPro" id="IPR000836">
    <property type="entry name" value="PRTase_dom"/>
</dbReference>
<dbReference type="Pfam" id="PF00156">
    <property type="entry name" value="Pribosyltran"/>
    <property type="match status" value="1"/>
</dbReference>
<dbReference type="InterPro" id="IPR029057">
    <property type="entry name" value="PRTase-like"/>
</dbReference>
<keyword evidence="7" id="KW-0328">Glycosyltransferase</keyword>
<evidence type="ECO:0000313" key="12">
    <source>
        <dbReference type="Proteomes" id="UP000094291"/>
    </source>
</evidence>
<evidence type="ECO:0000256" key="5">
    <source>
        <dbReference type="ARBA" id="ARBA00011893"/>
    </source>
</evidence>
<dbReference type="EC" id="2.4.2.7" evidence="5"/>
<evidence type="ECO:0000256" key="4">
    <source>
        <dbReference type="ARBA" id="ARBA00008391"/>
    </source>
</evidence>
<sequence length="187" mass="20360">MVMAEDFALKALVRRLSGSSSSRATPLSRVECDFSRILSDPKALHRAIGMLMQRYIGSEITHILALPGQGCLLGALLAYQLNLPLISICSPEDFPEDERLVLPDTDPARPLAIRKDQLVAGDRVLLFDGVIATGTTFIAASTLVRQQNANISEVAAIADFPDYGGRQRLLDMEIPAFSLMAFDADEL</sequence>
<organism evidence="11 12">
    <name type="scientific">Terasakiispira papahanaumokuakeensis</name>
    <dbReference type="NCBI Taxonomy" id="197479"/>
    <lineage>
        <taxon>Bacteria</taxon>
        <taxon>Pseudomonadati</taxon>
        <taxon>Pseudomonadota</taxon>
        <taxon>Gammaproteobacteria</taxon>
        <taxon>Oceanospirillales</taxon>
        <taxon>Terasakiispira</taxon>
    </lineage>
</organism>
<dbReference type="AlphaFoldDB" id="A0A1E2VAK4"/>
<keyword evidence="12" id="KW-1185">Reference proteome</keyword>
<keyword evidence="8" id="KW-0808">Transferase</keyword>
<reference evidence="11 12" key="1">
    <citation type="submission" date="2016-08" db="EMBL/GenBank/DDBJ databases">
        <authorList>
            <person name="Seilhamer J.J."/>
        </authorList>
    </citation>
    <scope>NUCLEOTIDE SEQUENCE [LARGE SCALE GENOMIC DNA]</scope>
    <source>
        <strain evidence="11 12">PH27A</strain>
    </source>
</reference>
<dbReference type="SUPFAM" id="SSF53271">
    <property type="entry name" value="PRTase-like"/>
    <property type="match status" value="1"/>
</dbReference>
<dbReference type="GO" id="GO:0002055">
    <property type="term" value="F:adenine binding"/>
    <property type="evidence" value="ECO:0007669"/>
    <property type="project" value="TreeGrafter"/>
</dbReference>
<dbReference type="GO" id="GO:0005737">
    <property type="term" value="C:cytoplasm"/>
    <property type="evidence" value="ECO:0007669"/>
    <property type="project" value="UniProtKB-SubCell"/>
</dbReference>
<comment type="subcellular location">
    <subcellularLocation>
        <location evidence="2">Cytoplasm</location>
    </subcellularLocation>
</comment>
<proteinExistence type="inferred from homology"/>
<dbReference type="EMBL" id="MDTQ01000001">
    <property type="protein sequence ID" value="ODC04049.1"/>
    <property type="molecule type" value="Genomic_DNA"/>
</dbReference>
<dbReference type="STRING" id="197479.BFW38_11385"/>
<gene>
    <name evidence="11" type="ORF">BFW38_11385</name>
</gene>
<comment type="similarity">
    <text evidence="4">Belongs to the purine/pyrimidine phosphoribosyltransferase family.</text>
</comment>
<evidence type="ECO:0000259" key="10">
    <source>
        <dbReference type="Pfam" id="PF00156"/>
    </source>
</evidence>
<dbReference type="InterPro" id="IPR050054">
    <property type="entry name" value="UPRTase/APRTase"/>
</dbReference>
<dbReference type="PANTHER" id="PTHR32315:SF3">
    <property type="entry name" value="ADENINE PHOSPHORIBOSYLTRANSFERASE"/>
    <property type="match status" value="1"/>
</dbReference>
<dbReference type="Gene3D" id="3.40.50.2020">
    <property type="match status" value="1"/>
</dbReference>
<evidence type="ECO:0000256" key="6">
    <source>
        <dbReference type="ARBA" id="ARBA00022490"/>
    </source>
</evidence>
<dbReference type="Proteomes" id="UP000094291">
    <property type="component" value="Unassembled WGS sequence"/>
</dbReference>
<evidence type="ECO:0000256" key="9">
    <source>
        <dbReference type="ARBA" id="ARBA00022726"/>
    </source>
</evidence>
<comment type="caution">
    <text evidence="11">The sequence shown here is derived from an EMBL/GenBank/DDBJ whole genome shotgun (WGS) entry which is preliminary data.</text>
</comment>
<dbReference type="PANTHER" id="PTHR32315">
    <property type="entry name" value="ADENINE PHOSPHORIBOSYLTRANSFERASE"/>
    <property type="match status" value="1"/>
</dbReference>
<name>A0A1E2VAK4_9GAMM</name>
<evidence type="ECO:0000313" key="11">
    <source>
        <dbReference type="EMBL" id="ODC04049.1"/>
    </source>
</evidence>
<dbReference type="GO" id="GO:0006166">
    <property type="term" value="P:purine ribonucleoside salvage"/>
    <property type="evidence" value="ECO:0007669"/>
    <property type="project" value="UniProtKB-KW"/>
</dbReference>
<protein>
    <recommendedName>
        <fullName evidence="5">adenine phosphoribosyltransferase</fullName>
        <ecNumber evidence="5">2.4.2.7</ecNumber>
    </recommendedName>
</protein>
<dbReference type="GO" id="GO:0016208">
    <property type="term" value="F:AMP binding"/>
    <property type="evidence" value="ECO:0007669"/>
    <property type="project" value="TreeGrafter"/>
</dbReference>